<dbReference type="InterPro" id="IPR013726">
    <property type="entry name" value="Mitofissin"/>
</dbReference>
<dbReference type="AlphaFoldDB" id="A0AAV5RGP4"/>
<dbReference type="EMBL" id="BTGC01000003">
    <property type="protein sequence ID" value="GMM50613.1"/>
    <property type="molecule type" value="Genomic_DNA"/>
</dbReference>
<keyword evidence="2" id="KW-1185">Reference proteome</keyword>
<protein>
    <submittedName>
        <fullName evidence="1">Mco8 protein</fullName>
    </submittedName>
</protein>
<proteinExistence type="predicted"/>
<evidence type="ECO:0000313" key="1">
    <source>
        <dbReference type="EMBL" id="GMM50613.1"/>
    </source>
</evidence>
<dbReference type="Pfam" id="PF08520">
    <property type="entry name" value="Mitofissin"/>
    <property type="match status" value="1"/>
</dbReference>
<accession>A0AAV5RGP4</accession>
<gene>
    <name evidence="1" type="ORF">DASB73_015710</name>
</gene>
<dbReference type="PANTHER" id="PTHR28075">
    <property type="entry name" value="CHROMOSOME 16, WHOLE GENOME SHOTGUN SEQUENCE"/>
    <property type="match status" value="1"/>
</dbReference>
<dbReference type="GO" id="GO:0005737">
    <property type="term" value="C:cytoplasm"/>
    <property type="evidence" value="ECO:0007669"/>
    <property type="project" value="TreeGrafter"/>
</dbReference>
<name>A0AAV5RGP4_STABA</name>
<dbReference type="Proteomes" id="UP001362899">
    <property type="component" value="Unassembled WGS sequence"/>
</dbReference>
<evidence type="ECO:0000313" key="2">
    <source>
        <dbReference type="Proteomes" id="UP001362899"/>
    </source>
</evidence>
<comment type="caution">
    <text evidence="1">The sequence shown here is derived from an EMBL/GenBank/DDBJ whole genome shotgun (WGS) entry which is preliminary data.</text>
</comment>
<organism evidence="1 2">
    <name type="scientific">Starmerella bacillaris</name>
    <name type="common">Yeast</name>
    <name type="synonym">Candida zemplinina</name>
    <dbReference type="NCBI Taxonomy" id="1247836"/>
    <lineage>
        <taxon>Eukaryota</taxon>
        <taxon>Fungi</taxon>
        <taxon>Dikarya</taxon>
        <taxon>Ascomycota</taxon>
        <taxon>Saccharomycotina</taxon>
        <taxon>Dipodascomycetes</taxon>
        <taxon>Dipodascales</taxon>
        <taxon>Trichomonascaceae</taxon>
        <taxon>Starmerella</taxon>
    </lineage>
</organism>
<dbReference type="PANTHER" id="PTHR28075:SF1">
    <property type="entry name" value="DUF1748-DOMAIN-CONTAINING PROTEIN"/>
    <property type="match status" value="1"/>
</dbReference>
<reference evidence="1 2" key="1">
    <citation type="journal article" date="2023" name="Elife">
        <title>Identification of key yeast species and microbe-microbe interactions impacting larval growth of Drosophila in the wild.</title>
        <authorList>
            <person name="Mure A."/>
            <person name="Sugiura Y."/>
            <person name="Maeda R."/>
            <person name="Honda K."/>
            <person name="Sakurai N."/>
            <person name="Takahashi Y."/>
            <person name="Watada M."/>
            <person name="Katoh T."/>
            <person name="Gotoh A."/>
            <person name="Gotoh Y."/>
            <person name="Taniguchi I."/>
            <person name="Nakamura K."/>
            <person name="Hayashi T."/>
            <person name="Katayama T."/>
            <person name="Uemura T."/>
            <person name="Hattori Y."/>
        </authorList>
    </citation>
    <scope>NUCLEOTIDE SEQUENCE [LARGE SCALE GENOMIC DNA]</scope>
    <source>
        <strain evidence="1 2">SB-73</strain>
    </source>
</reference>
<sequence>MGTIGKLVHYSVDAVLLSALIAGVRRSTGLTFNSEKLDSQDIRGLVNKYLGVGEWMLDTSAAFLQGSNYFEKKGRDSK</sequence>